<keyword evidence="4 7" id="KW-0689">Ribosomal protein</keyword>
<dbReference type="InterPro" id="IPR036394">
    <property type="entry name" value="Ribosomal_uL22_sf"/>
</dbReference>
<organism evidence="11 12">
    <name type="scientific">Thalassotalea litorea</name>
    <dbReference type="NCBI Taxonomy" id="2020715"/>
    <lineage>
        <taxon>Bacteria</taxon>
        <taxon>Pseudomonadati</taxon>
        <taxon>Pseudomonadota</taxon>
        <taxon>Gammaproteobacteria</taxon>
        <taxon>Alteromonadales</taxon>
        <taxon>Colwelliaceae</taxon>
        <taxon>Thalassotalea</taxon>
    </lineage>
</organism>
<evidence type="ECO:0000256" key="3">
    <source>
        <dbReference type="ARBA" id="ARBA00022884"/>
    </source>
</evidence>
<dbReference type="InterPro" id="IPR001063">
    <property type="entry name" value="Ribosomal_uL22"/>
</dbReference>
<dbReference type="InterPro" id="IPR005727">
    <property type="entry name" value="Ribosomal_uL22_bac/chlpt-type"/>
</dbReference>
<dbReference type="EMBL" id="VCBC01000022">
    <property type="protein sequence ID" value="TLU59985.1"/>
    <property type="molecule type" value="Genomic_DNA"/>
</dbReference>
<evidence type="ECO:0000256" key="9">
    <source>
        <dbReference type="RuleBase" id="RU004006"/>
    </source>
</evidence>
<protein>
    <recommendedName>
        <fullName evidence="6 7">Large ribosomal subunit protein uL22</fullName>
    </recommendedName>
</protein>
<comment type="caution">
    <text evidence="11">The sequence shown here is derived from an EMBL/GenBank/DDBJ whole genome shotgun (WGS) entry which is preliminary data.</text>
</comment>
<evidence type="ECO:0000256" key="5">
    <source>
        <dbReference type="ARBA" id="ARBA00023274"/>
    </source>
</evidence>
<evidence type="ECO:0000256" key="7">
    <source>
        <dbReference type="HAMAP-Rule" id="MF_01331"/>
    </source>
</evidence>
<keyword evidence="3 7" id="KW-0694">RNA-binding</keyword>
<evidence type="ECO:0000256" key="10">
    <source>
        <dbReference type="RuleBase" id="RU004008"/>
    </source>
</evidence>
<dbReference type="RefSeq" id="WP_138321617.1">
    <property type="nucleotide sequence ID" value="NZ_VCBC01000022.1"/>
</dbReference>
<dbReference type="HAMAP" id="MF_01331_B">
    <property type="entry name" value="Ribosomal_uL22_B"/>
    <property type="match status" value="1"/>
</dbReference>
<sequence length="110" mass="12134">MEAIAKHKFARGSAQKARLVVDQIRGLQVEKALEILNYSNKSAAVLVKKVLDSAIANAEHNEGADIDELFVKTIMVDDGPTMKRIKPRAKGRADRILKRTSHITVVVSDN</sequence>
<name>A0A5R9IBK4_9GAMM</name>
<dbReference type="Proteomes" id="UP000307790">
    <property type="component" value="Unassembled WGS sequence"/>
</dbReference>
<comment type="subunit">
    <text evidence="7 9">Part of the 50S ribosomal subunit.</text>
</comment>
<dbReference type="CDD" id="cd00336">
    <property type="entry name" value="Ribosomal_L22"/>
    <property type="match status" value="1"/>
</dbReference>
<dbReference type="Pfam" id="PF00237">
    <property type="entry name" value="Ribosomal_L22"/>
    <property type="match status" value="1"/>
</dbReference>
<dbReference type="GO" id="GO:0022625">
    <property type="term" value="C:cytosolic large ribosomal subunit"/>
    <property type="evidence" value="ECO:0007669"/>
    <property type="project" value="TreeGrafter"/>
</dbReference>
<dbReference type="SUPFAM" id="SSF54843">
    <property type="entry name" value="Ribosomal protein L22"/>
    <property type="match status" value="1"/>
</dbReference>
<evidence type="ECO:0000256" key="8">
    <source>
        <dbReference type="RuleBase" id="RU004005"/>
    </source>
</evidence>
<dbReference type="OrthoDB" id="9805969at2"/>
<dbReference type="NCBIfam" id="TIGR01044">
    <property type="entry name" value="rplV_bact"/>
    <property type="match status" value="1"/>
</dbReference>
<evidence type="ECO:0000256" key="2">
    <source>
        <dbReference type="ARBA" id="ARBA00022730"/>
    </source>
</evidence>
<dbReference type="FunFam" id="3.90.470.10:FF:000001">
    <property type="entry name" value="50S ribosomal protein L22"/>
    <property type="match status" value="1"/>
</dbReference>
<dbReference type="GO" id="GO:0006412">
    <property type="term" value="P:translation"/>
    <property type="evidence" value="ECO:0007669"/>
    <property type="project" value="UniProtKB-UniRule"/>
</dbReference>
<dbReference type="Gene3D" id="3.90.470.10">
    <property type="entry name" value="Ribosomal protein L22/L17"/>
    <property type="match status" value="1"/>
</dbReference>
<evidence type="ECO:0000256" key="1">
    <source>
        <dbReference type="ARBA" id="ARBA00009451"/>
    </source>
</evidence>
<evidence type="ECO:0000313" key="11">
    <source>
        <dbReference type="EMBL" id="TLU59985.1"/>
    </source>
</evidence>
<comment type="similarity">
    <text evidence="1 7 8">Belongs to the universal ribosomal protein uL22 family.</text>
</comment>
<keyword evidence="5 7" id="KW-0687">Ribonucleoprotein</keyword>
<evidence type="ECO:0000256" key="6">
    <source>
        <dbReference type="ARBA" id="ARBA00035207"/>
    </source>
</evidence>
<comment type="function">
    <text evidence="7 10">This protein binds specifically to 23S rRNA; its binding is stimulated by other ribosomal proteins, e.g., L4, L17, and L20. It is important during the early stages of 50S assembly. It makes multiple contacts with different domains of the 23S rRNA in the assembled 50S subunit and ribosome.</text>
</comment>
<accession>A0A5R9IBK4</accession>
<dbReference type="GO" id="GO:0003735">
    <property type="term" value="F:structural constituent of ribosome"/>
    <property type="evidence" value="ECO:0007669"/>
    <property type="project" value="InterPro"/>
</dbReference>
<dbReference type="InterPro" id="IPR018260">
    <property type="entry name" value="Ribosomal_uL22_CS"/>
</dbReference>
<keyword evidence="2 7" id="KW-0699">rRNA-binding</keyword>
<keyword evidence="12" id="KW-1185">Reference proteome</keyword>
<evidence type="ECO:0000256" key="4">
    <source>
        <dbReference type="ARBA" id="ARBA00022980"/>
    </source>
</evidence>
<dbReference type="PANTHER" id="PTHR13501">
    <property type="entry name" value="CHLOROPLAST 50S RIBOSOMAL PROTEIN L22-RELATED"/>
    <property type="match status" value="1"/>
</dbReference>
<dbReference type="PANTHER" id="PTHR13501:SF8">
    <property type="entry name" value="LARGE RIBOSOMAL SUBUNIT PROTEIN UL22M"/>
    <property type="match status" value="1"/>
</dbReference>
<dbReference type="AlphaFoldDB" id="A0A5R9IBK4"/>
<comment type="function">
    <text evidence="7">The globular domain of the protein is located near the polypeptide exit tunnel on the outside of the subunit, while an extended beta-hairpin is found that lines the wall of the exit tunnel in the center of the 70S ribosome.</text>
</comment>
<gene>
    <name evidence="7" type="primary">rplV</name>
    <name evidence="11" type="ORF">FE810_16310</name>
</gene>
<dbReference type="InterPro" id="IPR047867">
    <property type="entry name" value="Ribosomal_uL22_bac/org-type"/>
</dbReference>
<proteinExistence type="inferred from homology"/>
<reference evidence="11 12" key="1">
    <citation type="submission" date="2019-05" db="EMBL/GenBank/DDBJ databases">
        <title>Genome sequences of Thalassotalea litorea 1K03283.</title>
        <authorList>
            <person name="Zhang D."/>
        </authorList>
    </citation>
    <scope>NUCLEOTIDE SEQUENCE [LARGE SCALE GENOMIC DNA]</scope>
    <source>
        <strain evidence="11 12">MCCC 1K03283</strain>
    </source>
</reference>
<dbReference type="GO" id="GO:0019843">
    <property type="term" value="F:rRNA binding"/>
    <property type="evidence" value="ECO:0007669"/>
    <property type="project" value="UniProtKB-UniRule"/>
</dbReference>
<dbReference type="PROSITE" id="PS00464">
    <property type="entry name" value="RIBOSOMAL_L22"/>
    <property type="match status" value="1"/>
</dbReference>
<evidence type="ECO:0000313" key="12">
    <source>
        <dbReference type="Proteomes" id="UP000307790"/>
    </source>
</evidence>